<evidence type="ECO:0000313" key="2">
    <source>
        <dbReference type="EMBL" id="ADH67711.1"/>
    </source>
</evidence>
<reference evidence="2 3" key="1">
    <citation type="journal article" date="2010" name="Stand. Genomic Sci.">
        <title>Complete genome sequence of Nocardiopsis dassonvillei type strain (IMRU 509).</title>
        <authorList>
            <person name="Sun H."/>
            <person name="Lapidus A."/>
            <person name="Nolan M."/>
            <person name="Lucas S."/>
            <person name="Del Rio T.G."/>
            <person name="Tice H."/>
            <person name="Cheng J.F."/>
            <person name="Tapia R."/>
            <person name="Han C."/>
            <person name="Goodwin L."/>
            <person name="Pitluck S."/>
            <person name="Pagani I."/>
            <person name="Ivanova N."/>
            <person name="Mavromatis K."/>
            <person name="Mikhailova N."/>
            <person name="Pati A."/>
            <person name="Chen A."/>
            <person name="Palaniappan K."/>
            <person name="Land M."/>
            <person name="Hauser L."/>
            <person name="Chang Y.J."/>
            <person name="Jeffries C.D."/>
            <person name="Djao O.D."/>
            <person name="Rohde M."/>
            <person name="Sikorski J."/>
            <person name="Goker M."/>
            <person name="Woyke T."/>
            <person name="Bristow J."/>
            <person name="Eisen J.A."/>
            <person name="Markowitz V."/>
            <person name="Hugenholtz P."/>
            <person name="Kyrpides N.C."/>
            <person name="Klenk H.P."/>
        </authorList>
    </citation>
    <scope>NUCLEOTIDE SEQUENCE [LARGE SCALE GENOMIC DNA]</scope>
    <source>
        <strain evidence="3">ATCC 23218 / DSM 43111 / CIP 107115 / JCM 7437 / KCTC 9190 / NBRC 14626 / NCTC 10488 / NRRL B-5397 / IMRU 509</strain>
    </source>
</reference>
<proteinExistence type="predicted"/>
<dbReference type="AlphaFoldDB" id="D7AVM2"/>
<organism evidence="2 3">
    <name type="scientific">Nocardiopsis dassonvillei (strain ATCC 23218 / DSM 43111 / CIP 107115 / JCM 7437 / KCTC 9190 / NBRC 14626 / NCTC 10488 / NRRL B-5397 / IMRU 509)</name>
    <name type="common">Actinomadura dassonvillei</name>
    <dbReference type="NCBI Taxonomy" id="446468"/>
    <lineage>
        <taxon>Bacteria</taxon>
        <taxon>Bacillati</taxon>
        <taxon>Actinomycetota</taxon>
        <taxon>Actinomycetes</taxon>
        <taxon>Streptosporangiales</taxon>
        <taxon>Nocardiopsidaceae</taxon>
        <taxon>Nocardiopsis</taxon>
    </lineage>
</organism>
<feature type="region of interest" description="Disordered" evidence="1">
    <location>
        <begin position="1"/>
        <end position="26"/>
    </location>
</feature>
<sequence length="63" mass="6951">MPLHQTGPMHTRHEHHWTTESDHTTSEGVVAYQRCACGGRRVILTRAFGLLQDDLASVGPARG</sequence>
<keyword evidence="3" id="KW-1185">Reference proteome</keyword>
<feature type="compositionally biased region" description="Basic and acidic residues" evidence="1">
    <location>
        <begin position="16"/>
        <end position="25"/>
    </location>
</feature>
<evidence type="ECO:0000313" key="3">
    <source>
        <dbReference type="Proteomes" id="UP000002219"/>
    </source>
</evidence>
<name>D7AVM2_NOCDD</name>
<protein>
    <submittedName>
        <fullName evidence="2">Uncharacterized protein</fullName>
    </submittedName>
</protein>
<dbReference type="KEGG" id="nda:Ndas_2289"/>
<dbReference type="EMBL" id="CP002040">
    <property type="protein sequence ID" value="ADH67711.1"/>
    <property type="molecule type" value="Genomic_DNA"/>
</dbReference>
<accession>D7AVM2</accession>
<dbReference type="HOGENOM" id="CLU_2881347_0_0_11"/>
<evidence type="ECO:0000256" key="1">
    <source>
        <dbReference type="SAM" id="MobiDB-lite"/>
    </source>
</evidence>
<dbReference type="Proteomes" id="UP000002219">
    <property type="component" value="Chromosome 1"/>
</dbReference>
<gene>
    <name evidence="2" type="ordered locus">Ndas_2289</name>
</gene>